<evidence type="ECO:0000313" key="13">
    <source>
        <dbReference type="Proteomes" id="UP001054857"/>
    </source>
</evidence>
<keyword evidence="8" id="KW-0804">Transcription</keyword>
<keyword evidence="6" id="KW-0805">Transcription regulation</keyword>
<dbReference type="FunFam" id="1.10.472.10:FF:000066">
    <property type="entry name" value="Transcription factor IIIB subunit"/>
    <property type="match status" value="1"/>
</dbReference>
<feature type="region of interest" description="Disordered" evidence="10">
    <location>
        <begin position="757"/>
        <end position="789"/>
    </location>
</feature>
<feature type="compositionally biased region" description="Gly residues" evidence="10">
    <location>
        <begin position="820"/>
        <end position="833"/>
    </location>
</feature>
<dbReference type="InterPro" id="IPR013150">
    <property type="entry name" value="TFIIB_cyclin"/>
</dbReference>
<feature type="region of interest" description="Disordered" evidence="10">
    <location>
        <begin position="909"/>
        <end position="961"/>
    </location>
</feature>
<dbReference type="Proteomes" id="UP001054857">
    <property type="component" value="Unassembled WGS sequence"/>
</dbReference>
<feature type="compositionally biased region" description="Acidic residues" evidence="10">
    <location>
        <begin position="498"/>
        <end position="520"/>
    </location>
</feature>
<feature type="domain" description="Cyclin-like" evidence="11">
    <location>
        <begin position="191"/>
        <end position="277"/>
    </location>
</feature>
<dbReference type="Gene3D" id="1.20.5.650">
    <property type="entry name" value="Single helix bin"/>
    <property type="match status" value="1"/>
</dbReference>
<dbReference type="PRINTS" id="PR00685">
    <property type="entry name" value="TIFACTORIIB"/>
</dbReference>
<dbReference type="GO" id="GO:0008270">
    <property type="term" value="F:zinc ion binding"/>
    <property type="evidence" value="ECO:0007669"/>
    <property type="project" value="UniProtKB-KW"/>
</dbReference>
<feature type="region of interest" description="Disordered" evidence="10">
    <location>
        <begin position="820"/>
        <end position="891"/>
    </location>
</feature>
<feature type="compositionally biased region" description="Low complexity" evidence="10">
    <location>
        <begin position="531"/>
        <end position="543"/>
    </location>
</feature>
<keyword evidence="13" id="KW-1185">Reference proteome</keyword>
<feature type="compositionally biased region" description="Low complexity" evidence="10">
    <location>
        <begin position="626"/>
        <end position="636"/>
    </location>
</feature>
<keyword evidence="5" id="KW-0862">Zinc</keyword>
<accession>A0AAD3DJS5</accession>
<dbReference type="Gene3D" id="1.10.472.10">
    <property type="entry name" value="Cyclin-like"/>
    <property type="match status" value="2"/>
</dbReference>
<evidence type="ECO:0000256" key="10">
    <source>
        <dbReference type="SAM" id="MobiDB-lite"/>
    </source>
</evidence>
<proteinExistence type="inferred from homology"/>
<dbReference type="PANTHER" id="PTHR11618">
    <property type="entry name" value="TRANSCRIPTION INITIATION FACTOR IIB-RELATED"/>
    <property type="match status" value="1"/>
</dbReference>
<evidence type="ECO:0000259" key="11">
    <source>
        <dbReference type="SMART" id="SM00385"/>
    </source>
</evidence>
<dbReference type="InterPro" id="IPR036915">
    <property type="entry name" value="Cyclin-like_sf"/>
</dbReference>
<dbReference type="GO" id="GO:0070897">
    <property type="term" value="P:transcription preinitiation complex assembly"/>
    <property type="evidence" value="ECO:0007669"/>
    <property type="project" value="InterPro"/>
</dbReference>
<protein>
    <recommendedName>
        <fullName evidence="11">Cyclin-like domain-containing protein</fullName>
    </recommendedName>
</protein>
<evidence type="ECO:0000313" key="12">
    <source>
        <dbReference type="EMBL" id="GFR43136.1"/>
    </source>
</evidence>
<dbReference type="FunFam" id="1.10.472.10:FF:000007">
    <property type="entry name" value="Transcription factor IIIB 90 kDa subunit"/>
    <property type="match status" value="1"/>
</dbReference>
<dbReference type="GO" id="GO:0097550">
    <property type="term" value="C:transcription preinitiation complex"/>
    <property type="evidence" value="ECO:0007669"/>
    <property type="project" value="TreeGrafter"/>
</dbReference>
<keyword evidence="4" id="KW-0863">Zinc-finger</keyword>
<dbReference type="CDD" id="cd20553">
    <property type="entry name" value="CYCLIN_TFIIIB90_rpt1"/>
    <property type="match status" value="1"/>
</dbReference>
<dbReference type="InterPro" id="IPR000812">
    <property type="entry name" value="TFIIB"/>
</dbReference>
<feature type="compositionally biased region" description="Gly residues" evidence="10">
    <location>
        <begin position="919"/>
        <end position="928"/>
    </location>
</feature>
<feature type="region of interest" description="Disordered" evidence="10">
    <location>
        <begin position="494"/>
        <end position="569"/>
    </location>
</feature>
<dbReference type="SMART" id="SM00385">
    <property type="entry name" value="CYCLIN"/>
    <property type="match status" value="2"/>
</dbReference>
<feature type="compositionally biased region" description="Low complexity" evidence="10">
    <location>
        <begin position="834"/>
        <end position="844"/>
    </location>
</feature>
<evidence type="ECO:0000256" key="5">
    <source>
        <dbReference type="ARBA" id="ARBA00022833"/>
    </source>
</evidence>
<dbReference type="GO" id="GO:0017025">
    <property type="term" value="F:TBP-class protein binding"/>
    <property type="evidence" value="ECO:0007669"/>
    <property type="project" value="InterPro"/>
</dbReference>
<dbReference type="EMBL" id="BMAR01000005">
    <property type="protein sequence ID" value="GFR43136.1"/>
    <property type="molecule type" value="Genomic_DNA"/>
</dbReference>
<comment type="subcellular location">
    <subcellularLocation>
        <location evidence="1">Nucleus</location>
    </subcellularLocation>
</comment>
<dbReference type="GO" id="GO:0000995">
    <property type="term" value="F:RNA polymerase III general transcription initiation factor activity"/>
    <property type="evidence" value="ECO:0007669"/>
    <property type="project" value="TreeGrafter"/>
</dbReference>
<dbReference type="PANTHER" id="PTHR11618:SF4">
    <property type="entry name" value="TRANSCRIPTION FACTOR IIIB 90 KDA SUBUNIT"/>
    <property type="match status" value="1"/>
</dbReference>
<feature type="region of interest" description="Disordered" evidence="10">
    <location>
        <begin position="596"/>
        <end position="644"/>
    </location>
</feature>
<feature type="domain" description="Cyclin-like" evidence="11">
    <location>
        <begin position="90"/>
        <end position="173"/>
    </location>
</feature>
<keyword evidence="7" id="KW-0010">Activator</keyword>
<feature type="compositionally biased region" description="Basic residues" evidence="10">
    <location>
        <begin position="771"/>
        <end position="780"/>
    </location>
</feature>
<evidence type="ECO:0000256" key="9">
    <source>
        <dbReference type="ARBA" id="ARBA00023242"/>
    </source>
</evidence>
<dbReference type="CDD" id="cd20554">
    <property type="entry name" value="CYCLIN_TFIIIB90_rpt2"/>
    <property type="match status" value="1"/>
</dbReference>
<evidence type="ECO:0000256" key="8">
    <source>
        <dbReference type="ARBA" id="ARBA00023163"/>
    </source>
</evidence>
<dbReference type="GO" id="GO:0000126">
    <property type="term" value="C:transcription factor TFIIIB complex"/>
    <property type="evidence" value="ECO:0007669"/>
    <property type="project" value="TreeGrafter"/>
</dbReference>
<organism evidence="12 13">
    <name type="scientific">Astrephomene gubernaculifera</name>
    <dbReference type="NCBI Taxonomy" id="47775"/>
    <lineage>
        <taxon>Eukaryota</taxon>
        <taxon>Viridiplantae</taxon>
        <taxon>Chlorophyta</taxon>
        <taxon>core chlorophytes</taxon>
        <taxon>Chlorophyceae</taxon>
        <taxon>CS clade</taxon>
        <taxon>Chlamydomonadales</taxon>
        <taxon>Astrephomenaceae</taxon>
        <taxon>Astrephomene</taxon>
    </lineage>
</organism>
<evidence type="ECO:0000256" key="4">
    <source>
        <dbReference type="ARBA" id="ARBA00022771"/>
    </source>
</evidence>
<name>A0AAD3DJS5_9CHLO</name>
<comment type="caution">
    <text evidence="12">The sequence shown here is derived from an EMBL/GenBank/DDBJ whole genome shotgun (WGS) entry which is preliminary data.</text>
</comment>
<evidence type="ECO:0000256" key="6">
    <source>
        <dbReference type="ARBA" id="ARBA00023015"/>
    </source>
</evidence>
<feature type="compositionally biased region" description="Acidic residues" evidence="10">
    <location>
        <begin position="553"/>
        <end position="564"/>
    </location>
</feature>
<dbReference type="Pfam" id="PF00382">
    <property type="entry name" value="TFIIB"/>
    <property type="match status" value="2"/>
</dbReference>
<evidence type="ECO:0000256" key="2">
    <source>
        <dbReference type="ARBA" id="ARBA00010857"/>
    </source>
</evidence>
<keyword evidence="9" id="KW-0539">Nucleus</keyword>
<sequence length="961" mass="99573">MWCATCAMEVEVEADDANGFSCCMQCGRVVEDMAFSSDVIFTKGGDGEGEMVGQIVGAGGEVRGLSRYSGGRLWAVGGDSHEASVSRGRYEIVALVEALRISPAGEATEAAHRLYRLALQRGFTRGRRVNMVAAVCLYIFCRLEHRPYMLIDFSDQLSVNVYALGAVFLQMLRLLRLDEHATFTKPIDPSLFMNRFVDRLRLPSHELKTKVSTTAVRLVQSMKRDWMLTGRRPNGICGAALFLASHIHGVEKTKKDVISIVHIGWATVEKRVLELAETRDASLTLRQLGERDKALEAQREQLLLECEQRATAAAVGSASAGGENAAGSAVAAARLDQGGEDDAATAPGMVAAVGVEVGAACAGPSHSGAGGPTGAAAAGGIAVVFADPNAVGRVCEHVRAGSLLLAHGMCRTCLEDYLRITLAVQEGAQDPPAYVRNLRRDIRKRVREKLAAERPLLALKGSGEVLALEGPAGGEDEEMDVHQRRHLENEEALREDFGAAEEEQDDQGDEREDDEDEEAAGAEAPDTSAWGKAGEVAASAEGSGARGSGDGDNNVDEQEEEDFDAALHSSELQSLAQALGGEAAAVASAPLQIRARAAAGPSSGTAGEREAGIAVPGPASQRPGVAPATPAAAAAAGEDADRPVGLAKRPRLEGFEEYAAAATNGAASVAAATHGATGAVMVTGSAGPIAASAPGGAITPATAEAGADADSDHLSDVEDDEISAYLATREEASVREQLWVELNREWIEKQEAKRAAEAAAEVPGKSGSERGKRKYVRKSKAALPAAEDAAGATRNLLEAKKLSNKINYGALADLFEGTSSGGRGGRSGSGGVVSPGLAPPAAAAAGGGGGGRRSTSSEYGSAGNGMASTGSEAGEGSTLRPPVASMLARRAAERARVLAADADRYTAALEEEEERRRGSVGGLGGSGGFLDSLTFVRGNGKSEAPGGRMRPQSLSLKALGR</sequence>
<dbReference type="AlphaFoldDB" id="A0AAD3DJS5"/>
<evidence type="ECO:0000256" key="1">
    <source>
        <dbReference type="ARBA" id="ARBA00004123"/>
    </source>
</evidence>
<dbReference type="SUPFAM" id="SSF47954">
    <property type="entry name" value="Cyclin-like"/>
    <property type="match status" value="2"/>
</dbReference>
<dbReference type="GO" id="GO:0005634">
    <property type="term" value="C:nucleus"/>
    <property type="evidence" value="ECO:0007669"/>
    <property type="project" value="UniProtKB-SubCell"/>
</dbReference>
<dbReference type="InterPro" id="IPR013763">
    <property type="entry name" value="Cyclin-like_dom"/>
</dbReference>
<evidence type="ECO:0000256" key="7">
    <source>
        <dbReference type="ARBA" id="ARBA00023159"/>
    </source>
</evidence>
<dbReference type="Pfam" id="PF07741">
    <property type="entry name" value="BRF1"/>
    <property type="match status" value="1"/>
</dbReference>
<reference evidence="12 13" key="1">
    <citation type="journal article" date="2021" name="Sci. Rep.">
        <title>Genome sequencing of the multicellular alga Astrephomene provides insights into convergent evolution of germ-soma differentiation.</title>
        <authorList>
            <person name="Yamashita S."/>
            <person name="Yamamoto K."/>
            <person name="Matsuzaki R."/>
            <person name="Suzuki S."/>
            <person name="Yamaguchi H."/>
            <person name="Hirooka S."/>
            <person name="Minakuchi Y."/>
            <person name="Miyagishima S."/>
            <person name="Kawachi M."/>
            <person name="Toyoda A."/>
            <person name="Nozaki H."/>
        </authorList>
    </citation>
    <scope>NUCLEOTIDE SEQUENCE [LARGE SCALE GENOMIC DNA]</scope>
    <source>
        <strain evidence="12 13">NIES-4017</strain>
    </source>
</reference>
<keyword evidence="3" id="KW-0479">Metal-binding</keyword>
<comment type="similarity">
    <text evidence="2">Belongs to the TFIIB family.</text>
</comment>
<dbReference type="InterPro" id="IPR011665">
    <property type="entry name" value="BRF1_TBP-bd_dom"/>
</dbReference>
<gene>
    <name evidence="12" type="ORF">Agub_g4153</name>
</gene>
<evidence type="ECO:0000256" key="3">
    <source>
        <dbReference type="ARBA" id="ARBA00022723"/>
    </source>
</evidence>
<dbReference type="GO" id="GO:0001006">
    <property type="term" value="F:RNA polymerase III type 3 promoter sequence-specific DNA binding"/>
    <property type="evidence" value="ECO:0007669"/>
    <property type="project" value="TreeGrafter"/>
</dbReference>